<dbReference type="Pfam" id="PF03070">
    <property type="entry name" value="TENA_THI-4"/>
    <property type="match status" value="1"/>
</dbReference>
<dbReference type="InterPro" id="IPR004399">
    <property type="entry name" value="HMP/HMP-P_kinase_dom"/>
</dbReference>
<organism evidence="8 9">
    <name type="scientific">Corynebacterium suedekumii</name>
    <dbReference type="NCBI Taxonomy" id="3049801"/>
    <lineage>
        <taxon>Bacteria</taxon>
        <taxon>Bacillati</taxon>
        <taxon>Actinomycetota</taxon>
        <taxon>Actinomycetes</taxon>
        <taxon>Mycobacteriales</taxon>
        <taxon>Corynebacteriaceae</taxon>
        <taxon>Corynebacterium</taxon>
    </lineage>
</organism>
<dbReference type="InterPro" id="IPR029056">
    <property type="entry name" value="Ribokinase-like"/>
</dbReference>
<comment type="catalytic activity">
    <reaction evidence="1">
        <text>4-amino-5-hydroxymethyl-2-methylpyrimidine + ATP = 4-amino-2-methyl-5-(phosphooxymethyl)pyrimidine + ADP + H(+)</text>
        <dbReference type="Rhea" id="RHEA:23096"/>
        <dbReference type="ChEBI" id="CHEBI:15378"/>
        <dbReference type="ChEBI" id="CHEBI:16892"/>
        <dbReference type="ChEBI" id="CHEBI:30616"/>
        <dbReference type="ChEBI" id="CHEBI:58354"/>
        <dbReference type="ChEBI" id="CHEBI:456216"/>
        <dbReference type="EC" id="2.7.1.49"/>
    </reaction>
</comment>
<comment type="function">
    <text evidence="3">Catalyzes the phosphorylation of hydroxymethylpyrimidine phosphate (HMP-P) to HMP-PP, and of HMP to HMP-P.</text>
</comment>
<dbReference type="NCBIfam" id="NF007070">
    <property type="entry name" value="PRK09517.1"/>
    <property type="match status" value="1"/>
</dbReference>
<dbReference type="NCBIfam" id="NF011301">
    <property type="entry name" value="PRK14713.1"/>
    <property type="match status" value="1"/>
</dbReference>
<dbReference type="CDD" id="cd19365">
    <property type="entry name" value="TenA_C-like"/>
    <property type="match status" value="1"/>
</dbReference>
<dbReference type="InterPro" id="IPR016084">
    <property type="entry name" value="Haem_Oase-like_multi-hlx"/>
</dbReference>
<keyword evidence="8" id="KW-0808">Transferase</keyword>
<dbReference type="CDD" id="cd01169">
    <property type="entry name" value="HMPP_kinase"/>
    <property type="match status" value="1"/>
</dbReference>
<evidence type="ECO:0000256" key="5">
    <source>
        <dbReference type="ARBA" id="ARBA00022977"/>
    </source>
</evidence>
<proteinExistence type="predicted"/>
<evidence type="ECO:0000256" key="2">
    <source>
        <dbReference type="ARBA" id="ARBA00000565"/>
    </source>
</evidence>
<gene>
    <name evidence="8" type="ORF">QP029_10825</name>
</gene>
<dbReference type="Proteomes" id="UP001238805">
    <property type="component" value="Chromosome"/>
</dbReference>
<dbReference type="Gene3D" id="1.20.910.10">
    <property type="entry name" value="Heme oxygenase-like"/>
    <property type="match status" value="1"/>
</dbReference>
<comment type="catalytic activity">
    <reaction evidence="2">
        <text>4-amino-2-methyl-5-(phosphooxymethyl)pyrimidine + ATP = 4-amino-2-methyl-5-(diphosphooxymethyl)pyrimidine + ADP</text>
        <dbReference type="Rhea" id="RHEA:19893"/>
        <dbReference type="ChEBI" id="CHEBI:30616"/>
        <dbReference type="ChEBI" id="CHEBI:57841"/>
        <dbReference type="ChEBI" id="CHEBI:58354"/>
        <dbReference type="ChEBI" id="CHEBI:456216"/>
        <dbReference type="EC" id="2.7.4.7"/>
    </reaction>
</comment>
<evidence type="ECO:0000313" key="8">
    <source>
        <dbReference type="EMBL" id="WIM69710.1"/>
    </source>
</evidence>
<evidence type="ECO:0000256" key="1">
    <source>
        <dbReference type="ARBA" id="ARBA00000151"/>
    </source>
</evidence>
<keyword evidence="5" id="KW-0784">Thiamine biosynthesis</keyword>
<evidence type="ECO:0000256" key="3">
    <source>
        <dbReference type="ARBA" id="ARBA00003848"/>
    </source>
</evidence>
<dbReference type="EC" id="2.7.4.7" evidence="8"/>
<dbReference type="NCBIfam" id="TIGR00097">
    <property type="entry name" value="HMP-P_kinase"/>
    <property type="match status" value="1"/>
</dbReference>
<reference evidence="8 9" key="1">
    <citation type="submission" date="2023-05" db="EMBL/GenBank/DDBJ databases">
        <title>Corynebacterium suedekumii sp. nov. and Corynebacterium breve sp. nov. isolated from raw cow's milk.</title>
        <authorList>
            <person name="Baer M.K."/>
            <person name="Mehl L."/>
            <person name="Hellmuth R."/>
            <person name="Marke G."/>
            <person name="Lipski A."/>
        </authorList>
    </citation>
    <scope>NUCLEOTIDE SEQUENCE [LARGE SCALE GENOMIC DNA]</scope>
    <source>
        <strain evidence="8 9">LM112</strain>
    </source>
</reference>
<dbReference type="EC" id="2.7.1.49" evidence="8"/>
<dbReference type="GO" id="GO:0008972">
    <property type="term" value="F:phosphomethylpyrimidine kinase activity"/>
    <property type="evidence" value="ECO:0007669"/>
    <property type="project" value="UniProtKB-EC"/>
</dbReference>
<dbReference type="PANTHER" id="PTHR20858">
    <property type="entry name" value="PHOSPHOMETHYLPYRIMIDINE KINASE"/>
    <property type="match status" value="1"/>
</dbReference>
<evidence type="ECO:0000313" key="9">
    <source>
        <dbReference type="Proteomes" id="UP001238805"/>
    </source>
</evidence>
<dbReference type="SUPFAM" id="SSF48613">
    <property type="entry name" value="Heme oxygenase-like"/>
    <property type="match status" value="1"/>
</dbReference>
<feature type="domain" description="Pyridoxamine kinase/Phosphomethylpyrimidine kinase" evidence="7">
    <location>
        <begin position="12"/>
        <end position="260"/>
    </location>
</feature>
<evidence type="ECO:0000256" key="4">
    <source>
        <dbReference type="ARBA" id="ARBA00004769"/>
    </source>
</evidence>
<dbReference type="SUPFAM" id="SSF53613">
    <property type="entry name" value="Ribokinase-like"/>
    <property type="match status" value="1"/>
</dbReference>
<dbReference type="InterPro" id="IPR004305">
    <property type="entry name" value="Thiaminase-2/PQQC"/>
</dbReference>
<comment type="pathway">
    <text evidence="4">Cofactor biosynthesis; thiamine diphosphate biosynthesis; 4-amino-2-methyl-5-diphosphomethylpyrimidine from 5-amino-1-(5-phospho-D-ribosyl)imidazole: step 3/3.</text>
</comment>
<sequence>MIPRILSIAGTDPTGGAGIQADLKSITAAGGYGMSAVTALVSQNTRGVRAVHTPPREFLAEQLAAVFEDVAVDAVKIGMLGDADTVAVVTDALAAYGGTIPVVLDPVMVASSGDRLLDENAEQAVRELVHRVDVVTPNLRELAVLTGQKTAQDFESAATQAVDLARHFDVTVIVKGGHLTGPVADNAVVHPDGQVHRVPSPRIDTTNTHGTGCSLSSALATRLALGEPVERALAWATRWLHEAITHADDLNVGDGNGPVDHGHRARRLERAASTRPWPHLRGDMPTTPAPVPRLTPAGPHTAALWERTGQVWAEIMALPFIRGLRDGSLRNADFAFYLDQDAQYPSRYSRALALLSAAAPDHEGQVAWTAGALECVVVEAELHRDWLNGQELAVSSPSPVTMAYTDFLIASVAVEDYVVGTAAVLPCYWLYAEIGLDLAADNHPGHPYHAWLSTYAGEDFLAGAQAAIQRVETALDQASPLQREAATRAYLTACVHEREFFDQADRAW</sequence>
<dbReference type="GO" id="GO:0008902">
    <property type="term" value="F:hydroxymethylpyrimidine kinase activity"/>
    <property type="evidence" value="ECO:0007669"/>
    <property type="project" value="UniProtKB-EC"/>
</dbReference>
<dbReference type="Gene3D" id="3.40.1190.20">
    <property type="match status" value="1"/>
</dbReference>
<name>A0ABY8VQ69_9CORY</name>
<dbReference type="InterPro" id="IPR013749">
    <property type="entry name" value="PM/HMP-P_kinase-1"/>
</dbReference>
<protein>
    <submittedName>
        <fullName evidence="8">Bifunctional hydroxymethylpyrimidine kinase/phosphomethylpyrimidine kinase</fullName>
        <ecNumber evidence="8">2.7.1.49</ecNumber>
        <ecNumber evidence="8">2.7.4.7</ecNumber>
    </submittedName>
</protein>
<accession>A0ABY8VQ69</accession>
<keyword evidence="9" id="KW-1185">Reference proteome</keyword>
<dbReference type="EMBL" id="CP126970">
    <property type="protein sequence ID" value="WIM69710.1"/>
    <property type="molecule type" value="Genomic_DNA"/>
</dbReference>
<dbReference type="Pfam" id="PF08543">
    <property type="entry name" value="Phos_pyr_kin"/>
    <property type="match status" value="1"/>
</dbReference>
<feature type="domain" description="Thiaminase-2/PQQC" evidence="6">
    <location>
        <begin position="309"/>
        <end position="504"/>
    </location>
</feature>
<evidence type="ECO:0000259" key="6">
    <source>
        <dbReference type="Pfam" id="PF03070"/>
    </source>
</evidence>
<evidence type="ECO:0000259" key="7">
    <source>
        <dbReference type="Pfam" id="PF08543"/>
    </source>
</evidence>
<keyword evidence="8" id="KW-0418">Kinase</keyword>
<dbReference type="PANTHER" id="PTHR20858:SF17">
    <property type="entry name" value="HYDROXYMETHYLPYRIMIDINE_PHOSPHOMETHYLPYRIMIDINE KINASE THI20-RELATED"/>
    <property type="match status" value="1"/>
</dbReference>